<organism evidence="1">
    <name type="scientific">Caudovirales sp. ctu3532</name>
    <dbReference type="NCBI Taxonomy" id="2827639"/>
    <lineage>
        <taxon>Viruses</taxon>
        <taxon>Duplodnaviria</taxon>
        <taxon>Heunggongvirae</taxon>
        <taxon>Uroviricota</taxon>
        <taxon>Caudoviricetes</taxon>
    </lineage>
</organism>
<proteinExistence type="predicted"/>
<reference evidence="1" key="1">
    <citation type="journal article" date="2021" name="Proc. Natl. Acad. Sci. U.S.A.">
        <title>A Catalog of Tens of Thousands of Viruses from Human Metagenomes Reveals Hidden Associations with Chronic Diseases.</title>
        <authorList>
            <person name="Tisza M.J."/>
            <person name="Buck C.B."/>
        </authorList>
    </citation>
    <scope>NUCLEOTIDE SEQUENCE</scope>
    <source>
        <strain evidence="1">Ctu3532</strain>
    </source>
</reference>
<protein>
    <submittedName>
        <fullName evidence="1">Uncharacterized protein</fullName>
    </submittedName>
</protein>
<evidence type="ECO:0000313" key="1">
    <source>
        <dbReference type="EMBL" id="DAF62946.1"/>
    </source>
</evidence>
<name>A0A8S5TJI1_9CAUD</name>
<accession>A0A8S5TJI1</accession>
<sequence>MNAVGSGHREKRTIFCCALWLLPLHIVPLCAAKVKKAPKITDIARQRRSFVHGFARTKDRERALQLL</sequence>
<dbReference type="EMBL" id="BK032830">
    <property type="protein sequence ID" value="DAF62946.1"/>
    <property type="molecule type" value="Genomic_DNA"/>
</dbReference>